<dbReference type="GO" id="GO:0016020">
    <property type="term" value="C:membrane"/>
    <property type="evidence" value="ECO:0007669"/>
    <property type="project" value="UniProtKB-SubCell"/>
</dbReference>
<dbReference type="InterPro" id="IPR037185">
    <property type="entry name" value="EmrE-like"/>
</dbReference>
<dbReference type="RefSeq" id="WP_149816975.1">
    <property type="nucleotide sequence ID" value="NZ_VUOA01000019.1"/>
</dbReference>
<evidence type="ECO:0000313" key="8">
    <source>
        <dbReference type="EMBL" id="KAA2237292.1"/>
    </source>
</evidence>
<evidence type="ECO:0000256" key="4">
    <source>
        <dbReference type="ARBA" id="ARBA00022989"/>
    </source>
</evidence>
<sequence length="286" mass="30634">MTRNLPALIGWMAGTLVSFSALAVSIRELQGRFSVFEMLSLRNAAGLAILLGLALARPDLRATLRPRRVPLQVFRNVVHFGGTYAWAVGVTVLPLALVFALEFTTPIWVAGLAVLVLGERLTGPRIAAIALGFLGVIVILRPGASGLQIGALLVLFAAMAFGVTTISTKALTRTESTFAILVWMNALQLPMNLAGADPLFWTRIPDAPLLPVLGICVLGLSAHWCLTNAYRYGDAILVVPLDFLRVPLIAIVGFALYAERLDPFLFAGAGLIIAGILWNLRAEARA</sequence>
<keyword evidence="3 6" id="KW-0812">Transmembrane</keyword>
<keyword evidence="9" id="KW-1185">Reference proteome</keyword>
<evidence type="ECO:0000256" key="2">
    <source>
        <dbReference type="ARBA" id="ARBA00009853"/>
    </source>
</evidence>
<proteinExistence type="inferred from homology"/>
<comment type="caution">
    <text evidence="8">The sequence shown here is derived from an EMBL/GenBank/DDBJ whole genome shotgun (WGS) entry which is preliminary data.</text>
</comment>
<feature type="domain" description="EamA" evidence="7">
    <location>
        <begin position="10"/>
        <end position="140"/>
    </location>
</feature>
<evidence type="ECO:0000259" key="7">
    <source>
        <dbReference type="Pfam" id="PF00892"/>
    </source>
</evidence>
<feature type="transmembrane region" description="Helical" evidence="6">
    <location>
        <begin position="149"/>
        <end position="166"/>
    </location>
</feature>
<feature type="transmembrane region" description="Helical" evidence="6">
    <location>
        <begin position="126"/>
        <end position="143"/>
    </location>
</feature>
<protein>
    <submittedName>
        <fullName evidence="8">DMT family transporter</fullName>
    </submittedName>
</protein>
<comment type="subcellular location">
    <subcellularLocation>
        <location evidence="1">Membrane</location>
        <topology evidence="1">Multi-pass membrane protein</topology>
    </subcellularLocation>
</comment>
<dbReference type="Pfam" id="PF00892">
    <property type="entry name" value="EamA"/>
    <property type="match status" value="2"/>
</dbReference>
<dbReference type="Proteomes" id="UP000323142">
    <property type="component" value="Unassembled WGS sequence"/>
</dbReference>
<gene>
    <name evidence="8" type="ORF">F0L46_09835</name>
</gene>
<keyword evidence="5 6" id="KW-0472">Membrane</keyword>
<dbReference type="SUPFAM" id="SSF103481">
    <property type="entry name" value="Multidrug resistance efflux transporter EmrE"/>
    <property type="match status" value="2"/>
</dbReference>
<evidence type="ECO:0000256" key="3">
    <source>
        <dbReference type="ARBA" id="ARBA00022692"/>
    </source>
</evidence>
<evidence type="ECO:0000256" key="5">
    <source>
        <dbReference type="ARBA" id="ARBA00023136"/>
    </source>
</evidence>
<accession>A0A5B2VG02</accession>
<feature type="transmembrane region" description="Helical" evidence="6">
    <location>
        <begin position="77"/>
        <end position="97"/>
    </location>
</feature>
<feature type="transmembrane region" description="Helical" evidence="6">
    <location>
        <begin position="264"/>
        <end position="280"/>
    </location>
</feature>
<evidence type="ECO:0000313" key="9">
    <source>
        <dbReference type="Proteomes" id="UP000323142"/>
    </source>
</evidence>
<feature type="transmembrane region" description="Helical" evidence="6">
    <location>
        <begin position="238"/>
        <end position="258"/>
    </location>
</feature>
<dbReference type="PANTHER" id="PTHR22911:SF6">
    <property type="entry name" value="SOLUTE CARRIER FAMILY 35 MEMBER G1"/>
    <property type="match status" value="1"/>
</dbReference>
<keyword evidence="4 6" id="KW-1133">Transmembrane helix</keyword>
<feature type="domain" description="EamA" evidence="7">
    <location>
        <begin position="149"/>
        <end position="279"/>
    </location>
</feature>
<dbReference type="InterPro" id="IPR000620">
    <property type="entry name" value="EamA_dom"/>
</dbReference>
<name>A0A5B2VG02_9HYPH</name>
<dbReference type="PANTHER" id="PTHR22911">
    <property type="entry name" value="ACYL-MALONYL CONDENSING ENZYME-RELATED"/>
    <property type="match status" value="1"/>
</dbReference>
<evidence type="ECO:0000256" key="1">
    <source>
        <dbReference type="ARBA" id="ARBA00004141"/>
    </source>
</evidence>
<dbReference type="EMBL" id="VUOA01000019">
    <property type="protein sequence ID" value="KAA2237292.1"/>
    <property type="molecule type" value="Genomic_DNA"/>
</dbReference>
<feature type="transmembrane region" description="Helical" evidence="6">
    <location>
        <begin position="39"/>
        <end position="56"/>
    </location>
</feature>
<dbReference type="AlphaFoldDB" id="A0A5B2VG02"/>
<dbReference type="OrthoDB" id="9810329at2"/>
<comment type="similarity">
    <text evidence="2">Belongs to the drug/metabolite transporter (DMT) superfamily. 10 TMS drug/metabolite exporter (DME) (TC 2.A.7.3) family.</text>
</comment>
<reference evidence="8 9" key="2">
    <citation type="submission" date="2019-09" db="EMBL/GenBank/DDBJ databases">
        <authorList>
            <person name="Jin C."/>
        </authorList>
    </citation>
    <scope>NUCLEOTIDE SEQUENCE [LARGE SCALE GENOMIC DNA]</scope>
    <source>
        <strain evidence="8 9">BN140002</strain>
    </source>
</reference>
<organism evidence="8 9">
    <name type="scientific">Salinarimonas soli</name>
    <dbReference type="NCBI Taxonomy" id="1638099"/>
    <lineage>
        <taxon>Bacteria</taxon>
        <taxon>Pseudomonadati</taxon>
        <taxon>Pseudomonadota</taxon>
        <taxon>Alphaproteobacteria</taxon>
        <taxon>Hyphomicrobiales</taxon>
        <taxon>Salinarimonadaceae</taxon>
        <taxon>Salinarimonas</taxon>
    </lineage>
</organism>
<evidence type="ECO:0000256" key="6">
    <source>
        <dbReference type="SAM" id="Phobius"/>
    </source>
</evidence>
<feature type="transmembrane region" description="Helical" evidence="6">
    <location>
        <begin position="208"/>
        <end position="226"/>
    </location>
</feature>
<reference evidence="8 9" key="1">
    <citation type="submission" date="2019-09" db="EMBL/GenBank/DDBJ databases">
        <title>Salinarimonas rosea gen. nov., sp. nov., a new member of the a-2 subgroup of the Proteobacteria.</title>
        <authorList>
            <person name="Liu J."/>
        </authorList>
    </citation>
    <scope>NUCLEOTIDE SEQUENCE [LARGE SCALE GENOMIC DNA]</scope>
    <source>
        <strain evidence="8 9">BN140002</strain>
    </source>
</reference>